<dbReference type="InterPro" id="IPR005106">
    <property type="entry name" value="Asp/hSer_DH_NAD-bd"/>
</dbReference>
<evidence type="ECO:0000256" key="16">
    <source>
        <dbReference type="PIRSR" id="PIRSR000098-1"/>
    </source>
</evidence>
<feature type="binding site" evidence="17">
    <location>
        <position position="207"/>
    </location>
    <ligand>
        <name>L-homoserine</name>
        <dbReference type="ChEBI" id="CHEBI:57476"/>
    </ligand>
</feature>
<dbReference type="UniPathway" id="UPA00050">
    <property type="reaction ID" value="UER00063"/>
</dbReference>
<comment type="similarity">
    <text evidence="4 19">Belongs to the homoserine dehydrogenase family.</text>
</comment>
<comment type="catalytic activity">
    <reaction evidence="14">
        <text>L-homoserine + NADP(+) = L-aspartate 4-semialdehyde + NADPH + H(+)</text>
        <dbReference type="Rhea" id="RHEA:15761"/>
        <dbReference type="ChEBI" id="CHEBI:15378"/>
        <dbReference type="ChEBI" id="CHEBI:57476"/>
        <dbReference type="ChEBI" id="CHEBI:57783"/>
        <dbReference type="ChEBI" id="CHEBI:58349"/>
        <dbReference type="ChEBI" id="CHEBI:537519"/>
        <dbReference type="EC" id="1.1.1.3"/>
    </reaction>
    <physiologicalReaction direction="right-to-left" evidence="14">
        <dbReference type="Rhea" id="RHEA:15763"/>
    </physiologicalReaction>
</comment>
<evidence type="ECO:0000256" key="4">
    <source>
        <dbReference type="ARBA" id="ARBA00006753"/>
    </source>
</evidence>
<reference evidence="22" key="1">
    <citation type="submission" date="2017-07" db="EMBL/GenBank/DDBJ databases">
        <title>Brachybacterium sp. VR2415.</title>
        <authorList>
            <person name="Tak E.J."/>
            <person name="Bae J.-W."/>
        </authorList>
    </citation>
    <scope>NUCLEOTIDE SEQUENCE [LARGE SCALE GENOMIC DNA]</scope>
    <source>
        <strain evidence="22">VR2415</strain>
    </source>
</reference>
<evidence type="ECO:0000313" key="22">
    <source>
        <dbReference type="Proteomes" id="UP000198398"/>
    </source>
</evidence>
<evidence type="ECO:0000256" key="17">
    <source>
        <dbReference type="PIRSR" id="PIRSR000098-2"/>
    </source>
</evidence>
<dbReference type="GO" id="GO:0004412">
    <property type="term" value="F:homoserine dehydrogenase activity"/>
    <property type="evidence" value="ECO:0007669"/>
    <property type="project" value="UniProtKB-EC"/>
</dbReference>
<keyword evidence="10 18" id="KW-0560">Oxidoreductase</keyword>
<evidence type="ECO:0000256" key="10">
    <source>
        <dbReference type="ARBA" id="ARBA00023002"/>
    </source>
</evidence>
<dbReference type="CDD" id="cd04881">
    <property type="entry name" value="ACT_HSDH-Hom"/>
    <property type="match status" value="1"/>
</dbReference>
<dbReference type="PANTHER" id="PTHR43331:SF1">
    <property type="entry name" value="HOMOSERINE DEHYDROGENASE"/>
    <property type="match status" value="1"/>
</dbReference>
<dbReference type="RefSeq" id="WP_089064074.1">
    <property type="nucleotide sequence ID" value="NZ_CP022316.1"/>
</dbReference>
<dbReference type="Proteomes" id="UP000198398">
    <property type="component" value="Chromosome"/>
</dbReference>
<gene>
    <name evidence="21" type="ORF">CFK39_02070</name>
</gene>
<evidence type="ECO:0000313" key="21">
    <source>
        <dbReference type="EMBL" id="ASK64826.1"/>
    </source>
</evidence>
<sequence>MSQHVSGSSAPVRSSSLSTLPTLRVAVLGAGTVGGEVLRLISQQGDELAHRIGGRLEVIGVAVRDIARDRGEHVPAELLTEDAASLMREADLVIEVMGGIEPARSLLLDAMANGASVVTANKALLAQDGATLYEAADAHGVDLYFEAAVAGAIPLVRPVRESLAGDRIQRVLGIVNGTTNFILDAMTRTGASFDDALATAQQLGFAEADPTADVEGHDAAAKASILASLAFHSRMRLTDVHCEGITQVSAQDIAAAARMGRTIKLLSIVERIEEEGGERISARVYPALIPVDHPLASVAEAYNAVFIEADAAGSLMFYGQGAGGTPTASAILGDVVSAARARVHGGVGPRESRYAELESIPLEELRSAFYISLTVEDRPGVLAEIAGTLSGYGISISTIHQELLEQDDASDEPARAHIGISTHRALESAMTSSLDVFSSTATVLSIDSILRIEGE</sequence>
<keyword evidence="12 18" id="KW-0486">Methionine biosynthesis</keyword>
<evidence type="ECO:0000256" key="13">
    <source>
        <dbReference type="ARBA" id="ARBA00044930"/>
    </source>
</evidence>
<dbReference type="AlphaFoldDB" id="A0A220UA92"/>
<dbReference type="InterPro" id="IPR002912">
    <property type="entry name" value="ACT_dom"/>
</dbReference>
<dbReference type="InterPro" id="IPR036291">
    <property type="entry name" value="NAD(P)-bd_dom_sf"/>
</dbReference>
<evidence type="ECO:0000256" key="18">
    <source>
        <dbReference type="RuleBase" id="RU000579"/>
    </source>
</evidence>
<keyword evidence="9 17" id="KW-0521">NADP</keyword>
<dbReference type="InterPro" id="IPR045865">
    <property type="entry name" value="ACT-like_dom_sf"/>
</dbReference>
<comment type="function">
    <text evidence="13">Catalyzes the conversion of L-aspartate-beta-semialdehyde (L-Asa) to L-homoserine (L-Hse), the third step in the biosynthesis of threonine and methionine from aspartate.</text>
</comment>
<keyword evidence="7 18" id="KW-0028">Amino-acid biosynthesis</keyword>
<evidence type="ECO:0000256" key="12">
    <source>
        <dbReference type="ARBA" id="ARBA00023167"/>
    </source>
</evidence>
<evidence type="ECO:0000256" key="2">
    <source>
        <dbReference type="ARBA" id="ARBA00005056"/>
    </source>
</evidence>
<accession>A0A220UA92</accession>
<keyword evidence="8 18" id="KW-0791">Threonine biosynthesis</keyword>
<dbReference type="KEGG" id="brv:CFK39_02070"/>
<evidence type="ECO:0000259" key="20">
    <source>
        <dbReference type="PROSITE" id="PS51671"/>
    </source>
</evidence>
<feature type="binding site" evidence="17">
    <location>
        <begin position="28"/>
        <end position="35"/>
    </location>
    <ligand>
        <name>NADP(+)</name>
        <dbReference type="ChEBI" id="CHEBI:58349"/>
    </ligand>
</feature>
<dbReference type="PIRSF" id="PIRSF000098">
    <property type="entry name" value="Homoser_dehydrog"/>
    <property type="match status" value="1"/>
</dbReference>
<dbReference type="Pfam" id="PF03447">
    <property type="entry name" value="NAD_binding_3"/>
    <property type="match status" value="1"/>
</dbReference>
<evidence type="ECO:0000256" key="9">
    <source>
        <dbReference type="ARBA" id="ARBA00022857"/>
    </source>
</evidence>
<organism evidence="21 22">
    <name type="scientific">Brachybacterium avium</name>
    <dbReference type="NCBI Taxonomy" id="2017485"/>
    <lineage>
        <taxon>Bacteria</taxon>
        <taxon>Bacillati</taxon>
        <taxon>Actinomycetota</taxon>
        <taxon>Actinomycetes</taxon>
        <taxon>Micrococcales</taxon>
        <taxon>Dermabacteraceae</taxon>
        <taxon>Brachybacterium</taxon>
    </lineage>
</organism>
<keyword evidence="11" id="KW-0915">Sodium</keyword>
<proteinExistence type="inferred from homology"/>
<comment type="cofactor">
    <cofactor evidence="1">
        <name>a metal cation</name>
        <dbReference type="ChEBI" id="CHEBI:25213"/>
    </cofactor>
</comment>
<evidence type="ECO:0000256" key="15">
    <source>
        <dbReference type="ARBA" id="ARBA00049031"/>
    </source>
</evidence>
<evidence type="ECO:0000256" key="6">
    <source>
        <dbReference type="ARBA" id="ARBA00013376"/>
    </source>
</evidence>
<dbReference type="InterPro" id="IPR001342">
    <property type="entry name" value="HDH_cat"/>
</dbReference>
<dbReference type="Gene3D" id="3.30.360.10">
    <property type="entry name" value="Dihydrodipicolinate Reductase, domain 2"/>
    <property type="match status" value="1"/>
</dbReference>
<dbReference type="SUPFAM" id="SSF51735">
    <property type="entry name" value="NAD(P)-binding Rossmann-fold domains"/>
    <property type="match status" value="1"/>
</dbReference>
<feature type="active site" description="Proton donor" evidence="16">
    <location>
        <position position="222"/>
    </location>
</feature>
<dbReference type="Gene3D" id="3.30.70.260">
    <property type="match status" value="1"/>
</dbReference>
<feature type="domain" description="ACT" evidence="20">
    <location>
        <begin position="370"/>
        <end position="448"/>
    </location>
</feature>
<evidence type="ECO:0000256" key="5">
    <source>
        <dbReference type="ARBA" id="ARBA00013213"/>
    </source>
</evidence>
<dbReference type="UniPathway" id="UPA00051">
    <property type="reaction ID" value="UER00465"/>
</dbReference>
<evidence type="ECO:0000256" key="14">
    <source>
        <dbReference type="ARBA" id="ARBA00048841"/>
    </source>
</evidence>
<dbReference type="InterPro" id="IPR019811">
    <property type="entry name" value="HDH_CS"/>
</dbReference>
<dbReference type="SUPFAM" id="SSF55347">
    <property type="entry name" value="Glyceraldehyde-3-phosphate dehydrogenase-like, C-terminal domain"/>
    <property type="match status" value="1"/>
</dbReference>
<dbReference type="FunFam" id="3.30.360.10:FF:000005">
    <property type="entry name" value="Homoserine dehydrogenase"/>
    <property type="match status" value="1"/>
</dbReference>
<comment type="pathway">
    <text evidence="3 18">Amino-acid biosynthesis; L-methionine biosynthesis via de novo pathway; L-homoserine from L-aspartate: step 3/3.</text>
</comment>
<comment type="pathway">
    <text evidence="2 18">Amino-acid biosynthesis; L-threonine biosynthesis; L-threonine from L-aspartate: step 3/5.</text>
</comment>
<dbReference type="OrthoDB" id="9808167at2"/>
<dbReference type="Pfam" id="PF00742">
    <property type="entry name" value="Homoserine_dh"/>
    <property type="match status" value="1"/>
</dbReference>
<keyword evidence="22" id="KW-1185">Reference proteome</keyword>
<dbReference type="GO" id="GO:0050661">
    <property type="term" value="F:NADP binding"/>
    <property type="evidence" value="ECO:0007669"/>
    <property type="project" value="InterPro"/>
</dbReference>
<evidence type="ECO:0000256" key="11">
    <source>
        <dbReference type="ARBA" id="ARBA00023053"/>
    </source>
</evidence>
<dbReference type="GO" id="GO:0009086">
    <property type="term" value="P:methionine biosynthetic process"/>
    <property type="evidence" value="ECO:0007669"/>
    <property type="project" value="UniProtKB-KW"/>
</dbReference>
<dbReference type="InterPro" id="IPR016204">
    <property type="entry name" value="HDH"/>
</dbReference>
<protein>
    <recommendedName>
        <fullName evidence="6 18">Homoserine dehydrogenase</fullName>
        <ecNumber evidence="5 18">1.1.1.3</ecNumber>
    </recommendedName>
</protein>
<dbReference type="NCBIfam" id="NF004976">
    <property type="entry name" value="PRK06349.1"/>
    <property type="match status" value="1"/>
</dbReference>
<evidence type="ECO:0000256" key="1">
    <source>
        <dbReference type="ARBA" id="ARBA00001920"/>
    </source>
</evidence>
<dbReference type="PANTHER" id="PTHR43331">
    <property type="entry name" value="HOMOSERINE DEHYDROGENASE"/>
    <property type="match status" value="1"/>
</dbReference>
<feature type="binding site" evidence="17">
    <location>
        <position position="122"/>
    </location>
    <ligand>
        <name>NADPH</name>
        <dbReference type="ChEBI" id="CHEBI:57783"/>
    </ligand>
</feature>
<dbReference type="EMBL" id="CP022316">
    <property type="protein sequence ID" value="ASK64826.1"/>
    <property type="molecule type" value="Genomic_DNA"/>
</dbReference>
<evidence type="ECO:0000256" key="7">
    <source>
        <dbReference type="ARBA" id="ARBA00022605"/>
    </source>
</evidence>
<evidence type="ECO:0000256" key="19">
    <source>
        <dbReference type="RuleBase" id="RU004171"/>
    </source>
</evidence>
<dbReference type="Pfam" id="PF01842">
    <property type="entry name" value="ACT"/>
    <property type="match status" value="1"/>
</dbReference>
<dbReference type="PROSITE" id="PS01042">
    <property type="entry name" value="HOMOSER_DHGENASE"/>
    <property type="match status" value="1"/>
</dbReference>
<dbReference type="EC" id="1.1.1.3" evidence="5 18"/>
<dbReference type="PROSITE" id="PS51671">
    <property type="entry name" value="ACT"/>
    <property type="match status" value="1"/>
</dbReference>
<dbReference type="Gene3D" id="3.40.50.720">
    <property type="entry name" value="NAD(P)-binding Rossmann-like Domain"/>
    <property type="match status" value="1"/>
</dbReference>
<name>A0A220UA92_9MICO</name>
<evidence type="ECO:0000256" key="3">
    <source>
        <dbReference type="ARBA" id="ARBA00005062"/>
    </source>
</evidence>
<comment type="catalytic activity">
    <reaction evidence="15">
        <text>L-homoserine + NAD(+) = L-aspartate 4-semialdehyde + NADH + H(+)</text>
        <dbReference type="Rhea" id="RHEA:15757"/>
        <dbReference type="ChEBI" id="CHEBI:15378"/>
        <dbReference type="ChEBI" id="CHEBI:57476"/>
        <dbReference type="ChEBI" id="CHEBI:57540"/>
        <dbReference type="ChEBI" id="CHEBI:57945"/>
        <dbReference type="ChEBI" id="CHEBI:537519"/>
        <dbReference type="EC" id="1.1.1.3"/>
    </reaction>
    <physiologicalReaction direction="right-to-left" evidence="15">
        <dbReference type="Rhea" id="RHEA:15759"/>
    </physiologicalReaction>
</comment>
<dbReference type="SUPFAM" id="SSF55021">
    <property type="entry name" value="ACT-like"/>
    <property type="match status" value="1"/>
</dbReference>
<evidence type="ECO:0000256" key="8">
    <source>
        <dbReference type="ARBA" id="ARBA00022697"/>
    </source>
</evidence>
<dbReference type="GO" id="GO:0009088">
    <property type="term" value="P:threonine biosynthetic process"/>
    <property type="evidence" value="ECO:0007669"/>
    <property type="project" value="UniProtKB-UniPathway"/>
</dbReference>